<protein>
    <submittedName>
        <fullName evidence="4">Acyl-CoA dehydrogenase</fullName>
    </submittedName>
</protein>
<dbReference type="SUPFAM" id="SSF47203">
    <property type="entry name" value="Acyl-CoA dehydrogenase C-terminal domain-like"/>
    <property type="match status" value="1"/>
</dbReference>
<dbReference type="InterPro" id="IPR052166">
    <property type="entry name" value="Diverse_Acyl-CoA_DH"/>
</dbReference>
<reference evidence="4 5" key="1">
    <citation type="submission" date="2023-12" db="EMBL/GenBank/DDBJ databases">
        <title>Blastococcus brunescens sp. nov., an actonobacterium isolated from sandstone collected in sahara desert.</title>
        <authorList>
            <person name="Gtari M."/>
            <person name="Ghodhbane F."/>
        </authorList>
    </citation>
    <scope>NUCLEOTIDE SEQUENCE [LARGE SCALE GENOMIC DNA]</scope>
    <source>
        <strain evidence="4 5">BMG 8361</strain>
    </source>
</reference>
<dbReference type="InterPro" id="IPR009075">
    <property type="entry name" value="AcylCo_DH/oxidase_C"/>
</dbReference>
<dbReference type="PANTHER" id="PTHR42803:SF3">
    <property type="entry name" value="ACYL-COA DEHYDROGENASE-RELATED"/>
    <property type="match status" value="1"/>
</dbReference>
<proteinExistence type="predicted"/>
<dbReference type="Pfam" id="PF12806">
    <property type="entry name" value="Acyl-CoA_dh_C"/>
    <property type="match status" value="1"/>
</dbReference>
<sequence length="185" mass="20618">MGPRRRRPRHPGARGYGYTRDYPVEQFYRDNRLNPIHEGTQGIQSLDLLGRKVVMQGGAGLALLGETITATTARAAGTEWADFAADIESAVARMGAVTATLWGAGDPAVTLANSHVYLEAAGHLVVAWLWLEQALATGTADSDFHQGKRQAARFFWRWELPRVHHRFDLLESLDRTVLDTPDRWL</sequence>
<evidence type="ECO:0000256" key="1">
    <source>
        <dbReference type="ARBA" id="ARBA00022630"/>
    </source>
</evidence>
<feature type="domain" description="Acetyl-CoA dehydrogenase-like C-terminal" evidence="3">
    <location>
        <begin position="66"/>
        <end position="180"/>
    </location>
</feature>
<keyword evidence="1" id="KW-0285">Flavoprotein</keyword>
<keyword evidence="5" id="KW-1185">Reference proteome</keyword>
<feature type="domain" description="Acyl-CoA dehydrogenase/oxidase C-terminal" evidence="2">
    <location>
        <begin position="15"/>
        <end position="46"/>
    </location>
</feature>
<evidence type="ECO:0000313" key="4">
    <source>
        <dbReference type="EMBL" id="WRL63248.1"/>
    </source>
</evidence>
<name>A0ABZ1B0J1_9ACTN</name>
<evidence type="ECO:0000259" key="2">
    <source>
        <dbReference type="Pfam" id="PF00441"/>
    </source>
</evidence>
<gene>
    <name evidence="4" type="ORF">U6N30_26335</name>
</gene>
<dbReference type="Gene3D" id="1.20.140.10">
    <property type="entry name" value="Butyryl-CoA Dehydrogenase, subunit A, domain 3"/>
    <property type="match status" value="1"/>
</dbReference>
<evidence type="ECO:0000259" key="3">
    <source>
        <dbReference type="Pfam" id="PF12806"/>
    </source>
</evidence>
<dbReference type="PANTHER" id="PTHR42803">
    <property type="entry name" value="ACYL-COA DEHYDROGENASE"/>
    <property type="match status" value="1"/>
</dbReference>
<dbReference type="EMBL" id="CP141261">
    <property type="protein sequence ID" value="WRL63248.1"/>
    <property type="molecule type" value="Genomic_DNA"/>
</dbReference>
<evidence type="ECO:0000313" key="5">
    <source>
        <dbReference type="Proteomes" id="UP001324287"/>
    </source>
</evidence>
<organism evidence="4 5">
    <name type="scientific">Blastococcus brunescens</name>
    <dbReference type="NCBI Taxonomy" id="1564165"/>
    <lineage>
        <taxon>Bacteria</taxon>
        <taxon>Bacillati</taxon>
        <taxon>Actinomycetota</taxon>
        <taxon>Actinomycetes</taxon>
        <taxon>Geodermatophilales</taxon>
        <taxon>Geodermatophilaceae</taxon>
        <taxon>Blastococcus</taxon>
    </lineage>
</organism>
<dbReference type="Pfam" id="PF00441">
    <property type="entry name" value="Acyl-CoA_dh_1"/>
    <property type="match status" value="1"/>
</dbReference>
<dbReference type="Proteomes" id="UP001324287">
    <property type="component" value="Chromosome"/>
</dbReference>
<accession>A0ABZ1B0J1</accession>
<dbReference type="InterPro" id="IPR025878">
    <property type="entry name" value="Acyl-CoA_dh-like_C_dom"/>
</dbReference>
<dbReference type="InterPro" id="IPR036250">
    <property type="entry name" value="AcylCo_DH-like_C"/>
</dbReference>